<dbReference type="RefSeq" id="WP_136347832.1">
    <property type="nucleotide sequence ID" value="NZ_SSOC01000003.1"/>
</dbReference>
<dbReference type="Pfam" id="PF05015">
    <property type="entry name" value="HigB-like_toxin"/>
    <property type="match status" value="1"/>
</dbReference>
<protein>
    <submittedName>
        <fullName evidence="1">Uncharacterized protein</fullName>
    </submittedName>
</protein>
<organism evidence="1 2">
    <name type="scientific">Pseudothauera nasutitermitis</name>
    <dbReference type="NCBI Taxonomy" id="2565930"/>
    <lineage>
        <taxon>Bacteria</taxon>
        <taxon>Pseudomonadati</taxon>
        <taxon>Pseudomonadota</taxon>
        <taxon>Betaproteobacteria</taxon>
        <taxon>Rhodocyclales</taxon>
        <taxon>Zoogloeaceae</taxon>
        <taxon>Pseudothauera</taxon>
    </lineage>
</organism>
<evidence type="ECO:0000313" key="2">
    <source>
        <dbReference type="Proteomes" id="UP000308430"/>
    </source>
</evidence>
<evidence type="ECO:0000313" key="1">
    <source>
        <dbReference type="EMBL" id="THF65626.1"/>
    </source>
</evidence>
<reference evidence="1 2" key="1">
    <citation type="submission" date="2019-04" db="EMBL/GenBank/DDBJ databases">
        <title>Azoarcus nasutitermitis sp. nov. isolated from termite nest.</title>
        <authorList>
            <person name="Lin S.-Y."/>
            <person name="Hameed A."/>
            <person name="Hsu Y.-H."/>
            <person name="Young C.-C."/>
        </authorList>
    </citation>
    <scope>NUCLEOTIDE SEQUENCE [LARGE SCALE GENOMIC DNA]</scope>
    <source>
        <strain evidence="1 2">CC-YHH838</strain>
    </source>
</reference>
<keyword evidence="2" id="KW-1185">Reference proteome</keyword>
<dbReference type="EMBL" id="SSOC01000003">
    <property type="protein sequence ID" value="THF65626.1"/>
    <property type="molecule type" value="Genomic_DNA"/>
</dbReference>
<accession>A0A4S4AZX7</accession>
<comment type="caution">
    <text evidence="1">The sequence shown here is derived from an EMBL/GenBank/DDBJ whole genome shotgun (WGS) entry which is preliminary data.</text>
</comment>
<dbReference type="AlphaFoldDB" id="A0A4S4AZX7"/>
<dbReference type="Proteomes" id="UP000308430">
    <property type="component" value="Unassembled WGS sequence"/>
</dbReference>
<dbReference type="InterPro" id="IPR035093">
    <property type="entry name" value="RelE/ParE_toxin_dom_sf"/>
</dbReference>
<dbReference type="InterPro" id="IPR007711">
    <property type="entry name" value="HigB-1"/>
</dbReference>
<dbReference type="Gene3D" id="3.30.2310.20">
    <property type="entry name" value="RelE-like"/>
    <property type="match status" value="1"/>
</dbReference>
<dbReference type="OrthoDB" id="9801102at2"/>
<sequence>MPPCKRHETELTYCPIYGFKPHLICTKGLTQAIFGGSNRAERMEDLRIPPSNRLEKLVGDRTGQWSIRINDPWPLPVLAAQAHRPAAHSRRYMRTVERVSSLW</sequence>
<name>A0A4S4AZX7_9RHOO</name>
<proteinExistence type="predicted"/>
<dbReference type="SUPFAM" id="SSF143011">
    <property type="entry name" value="RelE-like"/>
    <property type="match status" value="1"/>
</dbReference>
<gene>
    <name evidence="1" type="ORF">E6C76_08625</name>
</gene>